<dbReference type="PIRSF" id="PIRSF015034">
    <property type="entry name" value="YacH"/>
    <property type="match status" value="1"/>
</dbReference>
<dbReference type="GO" id="GO:0050897">
    <property type="term" value="F:cobalt ion binding"/>
    <property type="evidence" value="ECO:0007669"/>
    <property type="project" value="TreeGrafter"/>
</dbReference>
<evidence type="ECO:0000256" key="1">
    <source>
        <dbReference type="SAM" id="Coils"/>
    </source>
</evidence>
<dbReference type="GO" id="GO:1990169">
    <property type="term" value="P:stress response to copper ion"/>
    <property type="evidence" value="ECO:0007669"/>
    <property type="project" value="TreeGrafter"/>
</dbReference>
<accession>A0A1F6C9D5</accession>
<keyword evidence="1" id="KW-0175">Coiled coil</keyword>
<evidence type="ECO:0000313" key="4">
    <source>
        <dbReference type="Proteomes" id="UP000178606"/>
    </source>
</evidence>
<dbReference type="PANTHER" id="PTHR38430:SF1">
    <property type="entry name" value="PROTEIN-ARGININE KINASE ACTIVATOR PROTEIN"/>
    <property type="match status" value="1"/>
</dbReference>
<proteinExistence type="predicted"/>
<protein>
    <recommendedName>
        <fullName evidence="2">UVR domain-containing protein</fullName>
    </recommendedName>
</protein>
<dbReference type="Proteomes" id="UP000178606">
    <property type="component" value="Unassembled WGS sequence"/>
</dbReference>
<evidence type="ECO:0000259" key="2">
    <source>
        <dbReference type="PROSITE" id="PS50151"/>
    </source>
</evidence>
<feature type="coiled-coil region" evidence="1">
    <location>
        <begin position="119"/>
        <end position="158"/>
    </location>
</feature>
<evidence type="ECO:0000313" key="3">
    <source>
        <dbReference type="EMBL" id="OGG45783.1"/>
    </source>
</evidence>
<dbReference type="Pfam" id="PF02151">
    <property type="entry name" value="UVR"/>
    <property type="match status" value="1"/>
</dbReference>
<dbReference type="SUPFAM" id="SSF46600">
    <property type="entry name" value="C-terminal UvrC-binding domain of UvrB"/>
    <property type="match status" value="1"/>
</dbReference>
<dbReference type="InterPro" id="IPR036876">
    <property type="entry name" value="UVR_dom_sf"/>
</dbReference>
<gene>
    <name evidence="3" type="ORF">A3F84_12350</name>
</gene>
<reference evidence="3 4" key="1">
    <citation type="journal article" date="2016" name="Nat. Commun.">
        <title>Thousands of microbial genomes shed light on interconnected biogeochemical processes in an aquifer system.</title>
        <authorList>
            <person name="Anantharaman K."/>
            <person name="Brown C.T."/>
            <person name="Hug L.A."/>
            <person name="Sharon I."/>
            <person name="Castelle C.J."/>
            <person name="Probst A.J."/>
            <person name="Thomas B.C."/>
            <person name="Singh A."/>
            <person name="Wilkins M.J."/>
            <person name="Karaoz U."/>
            <person name="Brodie E.L."/>
            <person name="Williams K.H."/>
            <person name="Hubbard S.S."/>
            <person name="Banfield J.F."/>
        </authorList>
    </citation>
    <scope>NUCLEOTIDE SEQUENCE [LARGE SCALE GENOMIC DNA]</scope>
    <source>
        <strain evidence="4">RIFCSPLOWO2_12_FULL_64_10</strain>
    </source>
</reference>
<dbReference type="GO" id="GO:0046870">
    <property type="term" value="F:cadmium ion binding"/>
    <property type="evidence" value="ECO:0007669"/>
    <property type="project" value="TreeGrafter"/>
</dbReference>
<dbReference type="EMBL" id="MFKF01000366">
    <property type="protein sequence ID" value="OGG45783.1"/>
    <property type="molecule type" value="Genomic_DNA"/>
</dbReference>
<feature type="domain" description="UVR" evidence="2">
    <location>
        <begin position="123"/>
        <end position="158"/>
    </location>
</feature>
<dbReference type="Gene3D" id="4.10.860.10">
    <property type="entry name" value="UVR domain"/>
    <property type="match status" value="1"/>
</dbReference>
<dbReference type="AlphaFoldDB" id="A0A1F6C9D5"/>
<dbReference type="GO" id="GO:0005507">
    <property type="term" value="F:copper ion binding"/>
    <property type="evidence" value="ECO:0007669"/>
    <property type="project" value="TreeGrafter"/>
</dbReference>
<dbReference type="GO" id="GO:0008270">
    <property type="term" value="F:zinc ion binding"/>
    <property type="evidence" value="ECO:0007669"/>
    <property type="project" value="TreeGrafter"/>
</dbReference>
<comment type="caution">
    <text evidence="3">The sequence shown here is derived from an EMBL/GenBank/DDBJ whole genome shotgun (WGS) entry which is preliminary data.</text>
</comment>
<organism evidence="3 4">
    <name type="scientific">Handelsmanbacteria sp. (strain RIFCSPLOWO2_12_FULL_64_10)</name>
    <dbReference type="NCBI Taxonomy" id="1817868"/>
    <lineage>
        <taxon>Bacteria</taxon>
        <taxon>Candidatus Handelsmaniibacteriota</taxon>
    </lineage>
</organism>
<name>A0A1F6C9D5_HANXR</name>
<dbReference type="InterPro" id="IPR025542">
    <property type="entry name" value="YacH"/>
</dbReference>
<dbReference type="PANTHER" id="PTHR38430">
    <property type="entry name" value="PROTEIN-ARGININE KINASE ACTIVATOR PROTEIN"/>
    <property type="match status" value="1"/>
</dbReference>
<dbReference type="GO" id="GO:1990170">
    <property type="term" value="P:stress response to cadmium ion"/>
    <property type="evidence" value="ECO:0007669"/>
    <property type="project" value="TreeGrafter"/>
</dbReference>
<sequence length="164" mass="17305">MLCQDCQANEATVPFIQMVDGKKTVCHLCVSCAEKRSGGGGSVTVTLSGLLAGGEGEEESEVPDLTCAFCGLTYAEFKKTGRFGCDGCYVAFGSELDEVFKRIHGANRHVGAASGPAVAEESAEDLEGLRRALREAVAKENFEEAARLRDRIKAARARGAGVKG</sequence>
<dbReference type="PROSITE" id="PS50151">
    <property type="entry name" value="UVR"/>
    <property type="match status" value="1"/>
</dbReference>
<dbReference type="InterPro" id="IPR001943">
    <property type="entry name" value="UVR_dom"/>
</dbReference>